<dbReference type="SMART" id="SM00100">
    <property type="entry name" value="cNMP"/>
    <property type="match status" value="1"/>
</dbReference>
<keyword evidence="1" id="KW-0805">Transcription regulation</keyword>
<dbReference type="Pfam" id="PF13545">
    <property type="entry name" value="HTH_Crp_2"/>
    <property type="match status" value="1"/>
</dbReference>
<dbReference type="EMBL" id="WTVN01000002">
    <property type="protein sequence ID" value="NMG42466.1"/>
    <property type="molecule type" value="Genomic_DNA"/>
</dbReference>
<evidence type="ECO:0000313" key="7">
    <source>
        <dbReference type="Proteomes" id="UP000623795"/>
    </source>
</evidence>
<dbReference type="Gene3D" id="1.10.10.10">
    <property type="entry name" value="Winged helix-like DNA-binding domain superfamily/Winged helix DNA-binding domain"/>
    <property type="match status" value="1"/>
</dbReference>
<dbReference type="SMART" id="SM00419">
    <property type="entry name" value="HTH_CRP"/>
    <property type="match status" value="1"/>
</dbReference>
<proteinExistence type="predicted"/>
<evidence type="ECO:0000259" key="5">
    <source>
        <dbReference type="PROSITE" id="PS51063"/>
    </source>
</evidence>
<dbReference type="PROSITE" id="PS51063">
    <property type="entry name" value="HTH_CRP_2"/>
    <property type="match status" value="1"/>
</dbReference>
<reference evidence="6 7" key="1">
    <citation type="submission" date="2019-12" db="EMBL/GenBank/DDBJ databases">
        <title>Comparative genomics gives insights into the taxonomy of the Azoarcus-Aromatoleum group and reveals separate origins of nif in the plant-associated Azoarcus and non-plant-associated Aromatoleum sub-groups.</title>
        <authorList>
            <person name="Lafos M."/>
            <person name="Maluk M."/>
            <person name="Batista M."/>
            <person name="Junghare M."/>
            <person name="Carmona M."/>
            <person name="Faoro H."/>
            <person name="Cruz L.M."/>
            <person name="Battistoni F."/>
            <person name="De Souza E."/>
            <person name="Pedrosa F."/>
            <person name="Chen W.-M."/>
            <person name="Poole P.S."/>
            <person name="Dixon R.A."/>
            <person name="James E.K."/>
        </authorList>
    </citation>
    <scope>NUCLEOTIDE SEQUENCE [LARGE SCALE GENOMIC DNA]</scope>
    <source>
        <strain evidence="6 7">Td21</strain>
    </source>
</reference>
<keyword evidence="7" id="KW-1185">Reference proteome</keyword>
<feature type="domain" description="HTH crp-type" evidence="5">
    <location>
        <begin position="160"/>
        <end position="233"/>
    </location>
</feature>
<evidence type="ECO:0000256" key="3">
    <source>
        <dbReference type="ARBA" id="ARBA00023163"/>
    </source>
</evidence>
<feature type="domain" description="Cyclic nucleotide-binding" evidence="4">
    <location>
        <begin position="26"/>
        <end position="146"/>
    </location>
</feature>
<dbReference type="InterPro" id="IPR014710">
    <property type="entry name" value="RmlC-like_jellyroll"/>
</dbReference>
<evidence type="ECO:0000256" key="2">
    <source>
        <dbReference type="ARBA" id="ARBA00023125"/>
    </source>
</evidence>
<dbReference type="SUPFAM" id="SSF51206">
    <property type="entry name" value="cAMP-binding domain-like"/>
    <property type="match status" value="1"/>
</dbReference>
<keyword evidence="2" id="KW-0238">DNA-binding</keyword>
<evidence type="ECO:0000313" key="6">
    <source>
        <dbReference type="EMBL" id="NMG42466.1"/>
    </source>
</evidence>
<gene>
    <name evidence="6" type="ORF">GPA22_01790</name>
</gene>
<evidence type="ECO:0000259" key="4">
    <source>
        <dbReference type="PROSITE" id="PS50042"/>
    </source>
</evidence>
<name>A0ABX1PSP9_9RHOO</name>
<protein>
    <submittedName>
        <fullName evidence="6">Cyclic nucleotide-binding domain-containing protein</fullName>
    </submittedName>
</protein>
<keyword evidence="3" id="KW-0804">Transcription</keyword>
<dbReference type="CDD" id="cd00038">
    <property type="entry name" value="CAP_ED"/>
    <property type="match status" value="1"/>
</dbReference>
<accession>A0ABX1PSP9</accession>
<dbReference type="InterPro" id="IPR050397">
    <property type="entry name" value="Env_Response_Regulators"/>
</dbReference>
<dbReference type="InterPro" id="IPR012318">
    <property type="entry name" value="HTH_CRP"/>
</dbReference>
<dbReference type="InterPro" id="IPR000595">
    <property type="entry name" value="cNMP-bd_dom"/>
</dbReference>
<dbReference type="PROSITE" id="PS50042">
    <property type="entry name" value="CNMP_BINDING_3"/>
    <property type="match status" value="1"/>
</dbReference>
<dbReference type="InterPro" id="IPR036390">
    <property type="entry name" value="WH_DNA-bd_sf"/>
</dbReference>
<sequence>MPSPTVKVFTVAADRERRTLLLRNPMFRDLPEAAVGAVVAMTRTRHLTDHSRLFTKGDVPDGMYGVVSGCIRATSSTADGREALLGLMEPGCWFGESSLFDGLPRTYTADAQGDCELLMIPREPLNALLDAQPQLYRHFVPLLCQRIRLSTLLLESNALLSLEGRLAQRLLLLAENVLQGGGEPPRHILHLSQEDLSQMLGTSRQSINKVLGDWERTGLIERHYGALTLSDPAALRALCAPP</sequence>
<dbReference type="PANTHER" id="PTHR24567">
    <property type="entry name" value="CRP FAMILY TRANSCRIPTIONAL REGULATORY PROTEIN"/>
    <property type="match status" value="1"/>
</dbReference>
<dbReference type="SUPFAM" id="SSF46785">
    <property type="entry name" value="Winged helix' DNA-binding domain"/>
    <property type="match status" value="1"/>
</dbReference>
<dbReference type="Proteomes" id="UP000623795">
    <property type="component" value="Unassembled WGS sequence"/>
</dbReference>
<dbReference type="Gene3D" id="2.60.120.10">
    <property type="entry name" value="Jelly Rolls"/>
    <property type="match status" value="1"/>
</dbReference>
<dbReference type="RefSeq" id="WP_169254388.1">
    <property type="nucleotide sequence ID" value="NZ_WTVN01000002.1"/>
</dbReference>
<dbReference type="Pfam" id="PF00027">
    <property type="entry name" value="cNMP_binding"/>
    <property type="match status" value="1"/>
</dbReference>
<dbReference type="InterPro" id="IPR036388">
    <property type="entry name" value="WH-like_DNA-bd_sf"/>
</dbReference>
<dbReference type="InterPro" id="IPR018490">
    <property type="entry name" value="cNMP-bd_dom_sf"/>
</dbReference>
<organism evidence="6 7">
    <name type="scientific">Aromatoleum toluvorans</name>
    <dbReference type="NCBI Taxonomy" id="92002"/>
    <lineage>
        <taxon>Bacteria</taxon>
        <taxon>Pseudomonadati</taxon>
        <taxon>Pseudomonadota</taxon>
        <taxon>Betaproteobacteria</taxon>
        <taxon>Rhodocyclales</taxon>
        <taxon>Rhodocyclaceae</taxon>
        <taxon>Aromatoleum</taxon>
    </lineage>
</organism>
<comment type="caution">
    <text evidence="6">The sequence shown here is derived from an EMBL/GenBank/DDBJ whole genome shotgun (WGS) entry which is preliminary data.</text>
</comment>
<evidence type="ECO:0000256" key="1">
    <source>
        <dbReference type="ARBA" id="ARBA00023015"/>
    </source>
</evidence>
<dbReference type="PANTHER" id="PTHR24567:SF74">
    <property type="entry name" value="HTH-TYPE TRANSCRIPTIONAL REGULATOR ARCR"/>
    <property type="match status" value="1"/>
</dbReference>